<evidence type="ECO:0000256" key="1">
    <source>
        <dbReference type="SAM" id="MobiDB-lite"/>
    </source>
</evidence>
<dbReference type="PANTHER" id="PTHR33167:SF4">
    <property type="entry name" value="TRANSCRIPTION FACTOR, PUTATIVE (DUF863)-RELATED"/>
    <property type="match status" value="1"/>
</dbReference>
<dbReference type="Proteomes" id="UP000712600">
    <property type="component" value="Unassembled WGS sequence"/>
</dbReference>
<feature type="compositionally biased region" description="Low complexity" evidence="1">
    <location>
        <begin position="15"/>
        <end position="26"/>
    </location>
</feature>
<gene>
    <name evidence="2" type="ORF">F2Q69_00051179</name>
</gene>
<evidence type="ECO:0000313" key="3">
    <source>
        <dbReference type="Proteomes" id="UP000712600"/>
    </source>
</evidence>
<comment type="caution">
    <text evidence="2">The sequence shown here is derived from an EMBL/GenBank/DDBJ whole genome shotgun (WGS) entry which is preliminary data.</text>
</comment>
<dbReference type="AlphaFoldDB" id="A0A8S9PTX2"/>
<name>A0A8S9PTX2_BRACR</name>
<dbReference type="PANTHER" id="PTHR33167">
    <property type="entry name" value="TRANSCRIPTION FACTOR, PUTATIVE (DUF863)-RELATED"/>
    <property type="match status" value="1"/>
</dbReference>
<dbReference type="Pfam" id="PF05904">
    <property type="entry name" value="DUF863"/>
    <property type="match status" value="1"/>
</dbReference>
<organism evidence="2 3">
    <name type="scientific">Brassica cretica</name>
    <name type="common">Mustard</name>
    <dbReference type="NCBI Taxonomy" id="69181"/>
    <lineage>
        <taxon>Eukaryota</taxon>
        <taxon>Viridiplantae</taxon>
        <taxon>Streptophyta</taxon>
        <taxon>Embryophyta</taxon>
        <taxon>Tracheophyta</taxon>
        <taxon>Spermatophyta</taxon>
        <taxon>Magnoliopsida</taxon>
        <taxon>eudicotyledons</taxon>
        <taxon>Gunneridae</taxon>
        <taxon>Pentapetalae</taxon>
        <taxon>rosids</taxon>
        <taxon>malvids</taxon>
        <taxon>Brassicales</taxon>
        <taxon>Brassicaceae</taxon>
        <taxon>Brassiceae</taxon>
        <taxon>Brassica</taxon>
    </lineage>
</organism>
<reference evidence="2" key="1">
    <citation type="submission" date="2019-12" db="EMBL/GenBank/DDBJ databases">
        <title>Genome sequencing and annotation of Brassica cretica.</title>
        <authorList>
            <person name="Studholme D.J."/>
            <person name="Sarris P."/>
        </authorList>
    </citation>
    <scope>NUCLEOTIDE SEQUENCE</scope>
    <source>
        <strain evidence="2">PFS-109/04</strain>
        <tissue evidence="2">Leaf</tissue>
    </source>
</reference>
<feature type="region of interest" description="Disordered" evidence="1">
    <location>
        <begin position="67"/>
        <end position="93"/>
    </location>
</feature>
<sequence length="93" mass="9977">MFEGLMKATGYSWNSGVARRSSNRGGSSRGRKRLISNVNGAPVCSSLEGPIDNSNVQMVGLEDRSLTGWGNATRRPRRQRCPAGSTPPTVVLT</sequence>
<dbReference type="EMBL" id="QGKX02001347">
    <property type="protein sequence ID" value="KAF3521892.1"/>
    <property type="molecule type" value="Genomic_DNA"/>
</dbReference>
<protein>
    <submittedName>
        <fullName evidence="2">Uncharacterized protein</fullName>
    </submittedName>
</protein>
<proteinExistence type="predicted"/>
<dbReference type="InterPro" id="IPR008581">
    <property type="entry name" value="DUF863_pln"/>
</dbReference>
<evidence type="ECO:0000313" key="2">
    <source>
        <dbReference type="EMBL" id="KAF3521892.1"/>
    </source>
</evidence>
<accession>A0A8S9PTX2</accession>
<feature type="region of interest" description="Disordered" evidence="1">
    <location>
        <begin position="1"/>
        <end position="34"/>
    </location>
</feature>